<sequence>MRSLTDNTANNPAPRIQAIDTLRGIAVLGILLLNIISFSLPRAYMDPSVYGGHQGWDLAAFGITHLFFEGTMRGLFSLLFGASVLLLTGYWSQARTQKDTADLYYRRMIWLFLFGVIHAWGFLWFGDVLYWYALAGMFLYPLRLLRVRWLVILGVLLLATLIPRSVIKVSDAVTTQREAQAAEWKLDQRQELSQHEQGALDHWADIQRWRKPNRTEVQRQVDALRGDYLSAFYELKPTIIAYQSTILYRGGFFDALGMMLLGMALFKAGVLTGERSQRFYARLAAGGIGLGLSINVLELAALIRHEFSIVAVLKWGFLGLYYDLGRVPLTLGYVGLALWVYQQGWLQKTQGYLASCGKMALTLYVSQSIICAFIFYGFGLGWYGQLSRVEVYSVVLLIWALQLIGSQWWLRYYRFGPLEWLWRSLVYWQRQPMRRRLVSALGATS</sequence>
<protein>
    <submittedName>
        <fullName evidence="3">DUF418 domain-containing protein</fullName>
    </submittedName>
</protein>
<feature type="transmembrane region" description="Helical" evidence="1">
    <location>
        <begin position="315"/>
        <end position="341"/>
    </location>
</feature>
<dbReference type="Proteomes" id="UP001595548">
    <property type="component" value="Unassembled WGS sequence"/>
</dbReference>
<keyword evidence="4" id="KW-1185">Reference proteome</keyword>
<feature type="transmembrane region" description="Helical" evidence="1">
    <location>
        <begin position="361"/>
        <end position="384"/>
    </location>
</feature>
<feature type="domain" description="DUF418" evidence="2">
    <location>
        <begin position="265"/>
        <end position="429"/>
    </location>
</feature>
<keyword evidence="1" id="KW-0472">Membrane</keyword>
<dbReference type="PANTHER" id="PTHR30590:SF2">
    <property type="entry name" value="INNER MEMBRANE PROTEIN"/>
    <property type="match status" value="1"/>
</dbReference>
<evidence type="ECO:0000313" key="4">
    <source>
        <dbReference type="Proteomes" id="UP001595548"/>
    </source>
</evidence>
<evidence type="ECO:0000313" key="3">
    <source>
        <dbReference type="EMBL" id="MFC3156609.1"/>
    </source>
</evidence>
<organism evidence="3 4">
    <name type="scientific">Gilvimarinus japonicus</name>
    <dbReference type="NCBI Taxonomy" id="1796469"/>
    <lineage>
        <taxon>Bacteria</taxon>
        <taxon>Pseudomonadati</taxon>
        <taxon>Pseudomonadota</taxon>
        <taxon>Gammaproteobacteria</taxon>
        <taxon>Cellvibrionales</taxon>
        <taxon>Cellvibrionaceae</taxon>
        <taxon>Gilvimarinus</taxon>
    </lineage>
</organism>
<feature type="transmembrane region" description="Helical" evidence="1">
    <location>
        <begin position="279"/>
        <end position="303"/>
    </location>
</feature>
<feature type="transmembrane region" description="Helical" evidence="1">
    <location>
        <begin position="246"/>
        <end position="267"/>
    </location>
</feature>
<dbReference type="InterPro" id="IPR007349">
    <property type="entry name" value="DUF418"/>
</dbReference>
<reference evidence="4" key="1">
    <citation type="journal article" date="2019" name="Int. J. Syst. Evol. Microbiol.">
        <title>The Global Catalogue of Microorganisms (GCM) 10K type strain sequencing project: providing services to taxonomists for standard genome sequencing and annotation.</title>
        <authorList>
            <consortium name="The Broad Institute Genomics Platform"/>
            <consortium name="The Broad Institute Genome Sequencing Center for Infectious Disease"/>
            <person name="Wu L."/>
            <person name="Ma J."/>
        </authorList>
    </citation>
    <scope>NUCLEOTIDE SEQUENCE [LARGE SCALE GENOMIC DNA]</scope>
    <source>
        <strain evidence="4">KCTC 52141</strain>
    </source>
</reference>
<feature type="transmembrane region" description="Helical" evidence="1">
    <location>
        <begin position="391"/>
        <end position="410"/>
    </location>
</feature>
<dbReference type="EMBL" id="JBHRTL010000031">
    <property type="protein sequence ID" value="MFC3156609.1"/>
    <property type="molecule type" value="Genomic_DNA"/>
</dbReference>
<feature type="transmembrane region" description="Helical" evidence="1">
    <location>
        <begin position="21"/>
        <end position="40"/>
    </location>
</feature>
<feature type="transmembrane region" description="Helical" evidence="1">
    <location>
        <begin position="104"/>
        <end position="125"/>
    </location>
</feature>
<evidence type="ECO:0000259" key="2">
    <source>
        <dbReference type="Pfam" id="PF04235"/>
    </source>
</evidence>
<keyword evidence="1" id="KW-0812">Transmembrane</keyword>
<name>A0ABV7HVA8_9GAMM</name>
<proteinExistence type="predicted"/>
<feature type="transmembrane region" description="Helical" evidence="1">
    <location>
        <begin position="74"/>
        <end position="92"/>
    </location>
</feature>
<feature type="transmembrane region" description="Helical" evidence="1">
    <location>
        <begin position="145"/>
        <end position="162"/>
    </location>
</feature>
<dbReference type="Pfam" id="PF04235">
    <property type="entry name" value="DUF418"/>
    <property type="match status" value="1"/>
</dbReference>
<keyword evidence="1" id="KW-1133">Transmembrane helix</keyword>
<evidence type="ECO:0000256" key="1">
    <source>
        <dbReference type="SAM" id="Phobius"/>
    </source>
</evidence>
<dbReference type="PANTHER" id="PTHR30590">
    <property type="entry name" value="INNER MEMBRANE PROTEIN"/>
    <property type="match status" value="1"/>
</dbReference>
<accession>A0ABV7HVA8</accession>
<dbReference type="InterPro" id="IPR052529">
    <property type="entry name" value="Bact_Transport_Assoc"/>
</dbReference>
<gene>
    <name evidence="3" type="ORF">ACFOEB_15465</name>
</gene>
<dbReference type="RefSeq" id="WP_382417920.1">
    <property type="nucleotide sequence ID" value="NZ_AP031500.1"/>
</dbReference>
<comment type="caution">
    <text evidence="3">The sequence shown here is derived from an EMBL/GenBank/DDBJ whole genome shotgun (WGS) entry which is preliminary data.</text>
</comment>